<reference evidence="1" key="1">
    <citation type="journal article" date="2020" name="Stud. Mycol.">
        <title>101 Dothideomycetes genomes: a test case for predicting lifestyles and emergence of pathogens.</title>
        <authorList>
            <person name="Haridas S."/>
            <person name="Albert R."/>
            <person name="Binder M."/>
            <person name="Bloem J."/>
            <person name="Labutti K."/>
            <person name="Salamov A."/>
            <person name="Andreopoulos B."/>
            <person name="Baker S."/>
            <person name="Barry K."/>
            <person name="Bills G."/>
            <person name="Bluhm B."/>
            <person name="Cannon C."/>
            <person name="Castanera R."/>
            <person name="Culley D."/>
            <person name="Daum C."/>
            <person name="Ezra D."/>
            <person name="Gonzalez J."/>
            <person name="Henrissat B."/>
            <person name="Kuo A."/>
            <person name="Liang C."/>
            <person name="Lipzen A."/>
            <person name="Lutzoni F."/>
            <person name="Magnuson J."/>
            <person name="Mondo S."/>
            <person name="Nolan M."/>
            <person name="Ohm R."/>
            <person name="Pangilinan J."/>
            <person name="Park H.-J."/>
            <person name="Ramirez L."/>
            <person name="Alfaro M."/>
            <person name="Sun H."/>
            <person name="Tritt A."/>
            <person name="Yoshinaga Y."/>
            <person name="Zwiers L.-H."/>
            <person name="Turgeon B."/>
            <person name="Goodwin S."/>
            <person name="Spatafora J."/>
            <person name="Crous P."/>
            <person name="Grigoriev I."/>
        </authorList>
    </citation>
    <scope>NUCLEOTIDE SEQUENCE</scope>
    <source>
        <strain evidence="1">CBS 161.51</strain>
    </source>
</reference>
<dbReference type="Proteomes" id="UP000800038">
    <property type="component" value="Unassembled WGS sequence"/>
</dbReference>
<evidence type="ECO:0000313" key="2">
    <source>
        <dbReference type="Proteomes" id="UP000800038"/>
    </source>
</evidence>
<dbReference type="AlphaFoldDB" id="A0A6A5SBS9"/>
<feature type="non-terminal residue" evidence="1">
    <location>
        <position position="1"/>
    </location>
</feature>
<keyword evidence="2" id="KW-1185">Reference proteome</keyword>
<organism evidence="1 2">
    <name type="scientific">Clathrospora elynae</name>
    <dbReference type="NCBI Taxonomy" id="706981"/>
    <lineage>
        <taxon>Eukaryota</taxon>
        <taxon>Fungi</taxon>
        <taxon>Dikarya</taxon>
        <taxon>Ascomycota</taxon>
        <taxon>Pezizomycotina</taxon>
        <taxon>Dothideomycetes</taxon>
        <taxon>Pleosporomycetidae</taxon>
        <taxon>Pleosporales</taxon>
        <taxon>Diademaceae</taxon>
        <taxon>Clathrospora</taxon>
    </lineage>
</organism>
<protein>
    <submittedName>
        <fullName evidence="1">Uncharacterized protein</fullName>
    </submittedName>
</protein>
<evidence type="ECO:0000313" key="1">
    <source>
        <dbReference type="EMBL" id="KAF1938071.1"/>
    </source>
</evidence>
<gene>
    <name evidence="1" type="ORF">EJ02DRAFT_331243</name>
</gene>
<sequence length="62" mass="6675">PSQTKTITSEHCETSNKNIWSLQVQTGPKPNAFPSSLQKKLSGIQTIGAGDLETWAKTSKAC</sequence>
<dbReference type="EMBL" id="ML976116">
    <property type="protein sequence ID" value="KAF1938071.1"/>
    <property type="molecule type" value="Genomic_DNA"/>
</dbReference>
<feature type="non-terminal residue" evidence="1">
    <location>
        <position position="62"/>
    </location>
</feature>
<accession>A0A6A5SBS9</accession>
<proteinExistence type="predicted"/>
<name>A0A6A5SBS9_9PLEO</name>